<dbReference type="InterPro" id="IPR047684">
    <property type="entry name" value="Por_som-like"/>
</dbReference>
<dbReference type="Pfam" id="PF00395">
    <property type="entry name" value="SLH"/>
    <property type="match status" value="1"/>
</dbReference>
<dbReference type="InterPro" id="IPR007049">
    <property type="entry name" value="Carb-sel_porin_OprB"/>
</dbReference>
<organism evidence="5 6">
    <name type="scientific">Microseira wollei NIES-4236</name>
    <dbReference type="NCBI Taxonomy" id="2530354"/>
    <lineage>
        <taxon>Bacteria</taxon>
        <taxon>Bacillati</taxon>
        <taxon>Cyanobacteriota</taxon>
        <taxon>Cyanophyceae</taxon>
        <taxon>Oscillatoriophycideae</taxon>
        <taxon>Aerosakkonematales</taxon>
        <taxon>Aerosakkonemataceae</taxon>
        <taxon>Microseira</taxon>
    </lineage>
</organism>
<dbReference type="GO" id="GO:0015288">
    <property type="term" value="F:porin activity"/>
    <property type="evidence" value="ECO:0007669"/>
    <property type="project" value="InterPro"/>
</dbReference>
<name>A0AAV3XMI5_9CYAN</name>
<evidence type="ECO:0000259" key="4">
    <source>
        <dbReference type="PROSITE" id="PS51272"/>
    </source>
</evidence>
<comment type="similarity">
    <text evidence="1 2">Belongs to the OprB family.</text>
</comment>
<dbReference type="InterPro" id="IPR001119">
    <property type="entry name" value="SLH_dom"/>
</dbReference>
<evidence type="ECO:0000313" key="6">
    <source>
        <dbReference type="Proteomes" id="UP001050975"/>
    </source>
</evidence>
<gene>
    <name evidence="5" type="ORF">MiSe_65060</name>
</gene>
<dbReference type="Pfam" id="PF04966">
    <property type="entry name" value="OprB"/>
    <property type="match status" value="1"/>
</dbReference>
<dbReference type="GO" id="GO:0016020">
    <property type="term" value="C:membrane"/>
    <property type="evidence" value="ECO:0007669"/>
    <property type="project" value="InterPro"/>
</dbReference>
<sequence>MNVAIATAEFAGMRASAQITPVSQLSDVQPTDWAFEALRSLIERYSCLTGYPDNTYRGNRGLTRYEFAAGLNACLNTIRVQLSLDEITTIQRLQNEFAAELAALQGRVESLETKATELESNQFSTTTKLSGSIVLVASDLTGDTADSNPDTRIDSNLAFNHRTRLNLITSFTGKDRLLVRLQSSNRVPNFNGVSGTNTTRLSFEVGNTDNSFDLNLLEYRFPVSDRLNLYLFGNSASHHYYATVVNPFFASFGGAKGSPSRFLERNPIYRIGFISPAGIAAVYQLNAAIRLDLGYLAENAAIPREGLFGSTYSALAQLSFKPSSNLEFGLTYLRNYSPDGNLLHPTGSLFSNIPFGTGVPLVSNAYGFEAYWKINPRIAISGWFGYIDANRVDRIDGDANIINYAVNLAFPDLFKENAVGGLGFGMPPKVIQNTIADREDTGTGFHFEAFYEYPLTENIKVIPGIIYLTNPDHNETKGDIFIGTIRTVFNF</sequence>
<feature type="domain" description="SLH" evidence="4">
    <location>
        <begin position="21"/>
        <end position="85"/>
    </location>
</feature>
<dbReference type="PANTHER" id="PTHR43308:SF1">
    <property type="entry name" value="OUTER MEMBRANE PROTEIN ALPHA"/>
    <property type="match status" value="1"/>
</dbReference>
<keyword evidence="6" id="KW-1185">Reference proteome</keyword>
<evidence type="ECO:0000256" key="1">
    <source>
        <dbReference type="ARBA" id="ARBA00008769"/>
    </source>
</evidence>
<protein>
    <submittedName>
        <fullName evidence="5">Carbohydrate-selective porin, OprB family protein</fullName>
    </submittedName>
</protein>
<comment type="caution">
    <text evidence="5">The sequence shown here is derived from an EMBL/GenBank/DDBJ whole genome shotgun (WGS) entry which is preliminary data.</text>
</comment>
<dbReference type="AlphaFoldDB" id="A0AAV3XMI5"/>
<reference evidence="5" key="1">
    <citation type="submission" date="2019-10" db="EMBL/GenBank/DDBJ databases">
        <title>Draft genome sequece of Microseira wollei NIES-4236.</title>
        <authorList>
            <person name="Yamaguchi H."/>
            <person name="Suzuki S."/>
            <person name="Kawachi M."/>
        </authorList>
    </citation>
    <scope>NUCLEOTIDE SEQUENCE</scope>
    <source>
        <strain evidence="5">NIES-4236</strain>
    </source>
</reference>
<proteinExistence type="inferred from homology"/>
<dbReference type="GO" id="GO:0008643">
    <property type="term" value="P:carbohydrate transport"/>
    <property type="evidence" value="ECO:0007669"/>
    <property type="project" value="InterPro"/>
</dbReference>
<accession>A0AAV3XMI5</accession>
<keyword evidence="3" id="KW-0175">Coiled coil</keyword>
<evidence type="ECO:0000256" key="2">
    <source>
        <dbReference type="RuleBase" id="RU363072"/>
    </source>
</evidence>
<dbReference type="InterPro" id="IPR051465">
    <property type="entry name" value="Cell_Envelope_Struct_Comp"/>
</dbReference>
<dbReference type="Proteomes" id="UP001050975">
    <property type="component" value="Unassembled WGS sequence"/>
</dbReference>
<dbReference type="Gene3D" id="2.40.160.180">
    <property type="entry name" value="Carbohydrate-selective porin OprB"/>
    <property type="match status" value="1"/>
</dbReference>
<feature type="coiled-coil region" evidence="3">
    <location>
        <begin position="94"/>
        <end position="121"/>
    </location>
</feature>
<dbReference type="PROSITE" id="PS51272">
    <property type="entry name" value="SLH"/>
    <property type="match status" value="1"/>
</dbReference>
<evidence type="ECO:0000256" key="3">
    <source>
        <dbReference type="SAM" id="Coils"/>
    </source>
</evidence>
<dbReference type="PANTHER" id="PTHR43308">
    <property type="entry name" value="OUTER MEMBRANE PROTEIN ALPHA-RELATED"/>
    <property type="match status" value="1"/>
</dbReference>
<dbReference type="InterPro" id="IPR038673">
    <property type="entry name" value="OprB_sf"/>
</dbReference>
<dbReference type="EMBL" id="BLAY01000131">
    <property type="protein sequence ID" value="GET41692.1"/>
    <property type="molecule type" value="Genomic_DNA"/>
</dbReference>
<evidence type="ECO:0000313" key="5">
    <source>
        <dbReference type="EMBL" id="GET41692.1"/>
    </source>
</evidence>
<dbReference type="NCBIfam" id="NF033921">
    <property type="entry name" value="por_somb"/>
    <property type="match status" value="1"/>
</dbReference>